<dbReference type="SMART" id="SM00201">
    <property type="entry name" value="SO"/>
    <property type="match status" value="1"/>
</dbReference>
<organism evidence="8">
    <name type="scientific">Oikopleura dioica</name>
    <name type="common">Tunicate</name>
    <dbReference type="NCBI Taxonomy" id="34765"/>
    <lineage>
        <taxon>Eukaryota</taxon>
        <taxon>Metazoa</taxon>
        <taxon>Chordata</taxon>
        <taxon>Tunicata</taxon>
        <taxon>Appendicularia</taxon>
        <taxon>Copelata</taxon>
        <taxon>Oikopleuridae</taxon>
        <taxon>Oikopleura</taxon>
    </lineage>
</organism>
<evidence type="ECO:0000256" key="4">
    <source>
        <dbReference type="PIRSR" id="PIRSR637359-3"/>
    </source>
</evidence>
<dbReference type="AlphaFoldDB" id="E4X861"/>
<gene>
    <name evidence="8" type="ORF">GSOID_T00003754001</name>
</gene>
<evidence type="ECO:0000313" key="8">
    <source>
        <dbReference type="EMBL" id="CBY18884.1"/>
    </source>
</evidence>
<dbReference type="Gene3D" id="4.10.410.20">
    <property type="match status" value="1"/>
</dbReference>
<evidence type="ECO:0000259" key="7">
    <source>
        <dbReference type="PROSITE" id="PS50958"/>
    </source>
</evidence>
<dbReference type="PANTHER" id="PTHR10605:SF65">
    <property type="entry name" value="GH20068P"/>
    <property type="match status" value="1"/>
</dbReference>
<keyword evidence="6" id="KW-0812">Transmembrane</keyword>
<dbReference type="GO" id="GO:0008467">
    <property type="term" value="F:[heparan sulfate]-glucosamine 3-sulfotransferase activity"/>
    <property type="evidence" value="ECO:0007669"/>
    <property type="project" value="TreeGrafter"/>
</dbReference>
<evidence type="ECO:0000256" key="6">
    <source>
        <dbReference type="SAM" id="Phobius"/>
    </source>
</evidence>
<dbReference type="SUPFAM" id="SSF90188">
    <property type="entry name" value="Somatomedin B domain"/>
    <property type="match status" value="1"/>
</dbReference>
<dbReference type="InterPro" id="IPR001212">
    <property type="entry name" value="Somatomedin_B_dom"/>
</dbReference>
<dbReference type="InterPro" id="IPR036024">
    <property type="entry name" value="Somatomedin_B-like_dom_sf"/>
</dbReference>
<protein>
    <recommendedName>
        <fullName evidence="7">SMB domain-containing protein</fullName>
    </recommendedName>
</protein>
<feature type="region of interest" description="Disordered" evidence="5">
    <location>
        <begin position="274"/>
        <end position="314"/>
    </location>
</feature>
<dbReference type="InterPro" id="IPR037359">
    <property type="entry name" value="NST/OST"/>
</dbReference>
<evidence type="ECO:0000313" key="9">
    <source>
        <dbReference type="Proteomes" id="UP000001307"/>
    </source>
</evidence>
<dbReference type="EMBL" id="FN653028">
    <property type="protein sequence ID" value="CBY18884.1"/>
    <property type="molecule type" value="Genomic_DNA"/>
</dbReference>
<dbReference type="OrthoDB" id="411451at2759"/>
<feature type="transmembrane region" description="Helical" evidence="6">
    <location>
        <begin position="397"/>
        <end position="415"/>
    </location>
</feature>
<dbReference type="Pfam" id="PF01033">
    <property type="entry name" value="Somatomedin_B"/>
    <property type="match status" value="1"/>
</dbReference>
<keyword evidence="3" id="KW-0325">Glycoprotein</keyword>
<accession>E4X861</accession>
<proteinExistence type="predicted"/>
<evidence type="ECO:0000256" key="3">
    <source>
        <dbReference type="ARBA" id="ARBA00023180"/>
    </source>
</evidence>
<keyword evidence="1" id="KW-0808">Transferase</keyword>
<keyword evidence="6" id="KW-1133">Transmembrane helix</keyword>
<keyword evidence="9" id="KW-1185">Reference proteome</keyword>
<keyword evidence="6" id="KW-0472">Membrane</keyword>
<reference evidence="8" key="1">
    <citation type="journal article" date="2010" name="Science">
        <title>Plasticity of animal genome architecture unmasked by rapid evolution of a pelagic tunicate.</title>
        <authorList>
            <person name="Denoeud F."/>
            <person name="Henriet S."/>
            <person name="Mungpakdee S."/>
            <person name="Aury J.M."/>
            <person name="Da Silva C."/>
            <person name="Brinkmann H."/>
            <person name="Mikhaleva J."/>
            <person name="Olsen L.C."/>
            <person name="Jubin C."/>
            <person name="Canestro C."/>
            <person name="Bouquet J.M."/>
            <person name="Danks G."/>
            <person name="Poulain J."/>
            <person name="Campsteijn C."/>
            <person name="Adamski M."/>
            <person name="Cross I."/>
            <person name="Yadetie F."/>
            <person name="Muffato M."/>
            <person name="Louis A."/>
            <person name="Butcher S."/>
            <person name="Tsagkogeorga G."/>
            <person name="Konrad A."/>
            <person name="Singh S."/>
            <person name="Jensen M.F."/>
            <person name="Cong E.H."/>
            <person name="Eikeseth-Otteraa H."/>
            <person name="Noel B."/>
            <person name="Anthouard V."/>
            <person name="Porcel B.M."/>
            <person name="Kachouri-Lafond R."/>
            <person name="Nishino A."/>
            <person name="Ugolini M."/>
            <person name="Chourrout P."/>
            <person name="Nishida H."/>
            <person name="Aasland R."/>
            <person name="Huzurbazar S."/>
            <person name="Westhof E."/>
            <person name="Delsuc F."/>
            <person name="Lehrach H."/>
            <person name="Reinhardt R."/>
            <person name="Weissenbach J."/>
            <person name="Roy S.W."/>
            <person name="Artiguenave F."/>
            <person name="Postlethwait J.H."/>
            <person name="Manak J.R."/>
            <person name="Thompson E.M."/>
            <person name="Jaillon O."/>
            <person name="Du Pasquier L."/>
            <person name="Boudinot P."/>
            <person name="Liberles D.A."/>
            <person name="Volff J.N."/>
            <person name="Philippe H."/>
            <person name="Lenhard B."/>
            <person name="Roest Crollius H."/>
            <person name="Wincker P."/>
            <person name="Chourrout D."/>
        </authorList>
    </citation>
    <scope>NUCLEOTIDE SEQUENCE [LARGE SCALE GENOMIC DNA]</scope>
</reference>
<dbReference type="PANTHER" id="PTHR10605">
    <property type="entry name" value="HEPARAN SULFATE SULFOTRANSFERASE"/>
    <property type="match status" value="1"/>
</dbReference>
<dbReference type="InterPro" id="IPR027417">
    <property type="entry name" value="P-loop_NTPase"/>
</dbReference>
<feature type="domain" description="SMB" evidence="7">
    <location>
        <begin position="47"/>
        <end position="90"/>
    </location>
</feature>
<dbReference type="Proteomes" id="UP000001307">
    <property type="component" value="Unassembled WGS sequence"/>
</dbReference>
<dbReference type="PROSITE" id="PS50958">
    <property type="entry name" value="SMB_2"/>
    <property type="match status" value="1"/>
</dbReference>
<evidence type="ECO:0000256" key="1">
    <source>
        <dbReference type="ARBA" id="ARBA00022679"/>
    </source>
</evidence>
<dbReference type="SUPFAM" id="SSF52540">
    <property type="entry name" value="P-loop containing nucleoside triphosphate hydrolases"/>
    <property type="match status" value="1"/>
</dbReference>
<feature type="disulfide bond" evidence="4">
    <location>
        <begin position="708"/>
        <end position="722"/>
    </location>
</feature>
<name>E4X861_OIKDI</name>
<dbReference type="InParanoid" id="E4X861"/>
<evidence type="ECO:0000256" key="2">
    <source>
        <dbReference type="ARBA" id="ARBA00023157"/>
    </source>
</evidence>
<sequence>MERKDCCESDSVTQDCLGLCDGAQTLFWSKQYSKCSSVNRQIYSCWSRTTCVGRCNDKPRTDHKCQCDLDCMMRGDCCIDMPFACKVDLPIKISYWPSQSLSCAKTINFSDYQRAKGVHQMENLLIDPKKPSPYVALGLDGFVGKLKTFFNVKIDGAYRFYFMLGSKDFGQVKIDGIKIADLICSANPKPMQVDLLLPFGGHKLEIVFAHTGGAHQLKVAYEGPDTAMRPSKIQVLKEADVFEMGLPAELASTTTTTAVPLTRPGENIVKSTTTKASIGWKNPNVPSVQPKTRRPAPTRAPQTERPLSKSSEVQTETERFDIRIIVGLSLESGLYSNKNVLIQERNYLLTHRMSSFSQYVTSTADYIDPPERRLIEIEDEDLNDTKIERKLDKCRKYLMIGLALIGILYYIAFEFDGMESQTSMKDAAISWVQATGSGANRPAIVAPDPYKLPPPNDYDEPVHGFPKAYIIGAPRCGCHVLRQYMEHHPQMFFTDEQNLHFWDDKYSQGVEWYKQKIPAVKPWQISVDYTSEYLIKPEVPQRMIDELPNNQTRIIMMVCDPIERAELEFFEIYNNLDTNHADWKAKIDAVGDIITDFPSFADLYTKFLSTIRDNPSQVSKYGVRDFEDLIANIKTIRPEASILTTSLFDIHIRRWLRVFDRGNILIMDGRQLQTAPIVAVRRVQNFLRIEDAIPSKAFSFNATAGLFCVNNGLFSDFNEVVCPARDSFVLPDAAPRISAKAKEKLKDWFAPHMASFAFMTNDTFPWAYLPQVAHIDMPTGNGWADGWT</sequence>
<dbReference type="InterPro" id="IPR000863">
    <property type="entry name" value="Sulfotransferase_dom"/>
</dbReference>
<evidence type="ECO:0000256" key="5">
    <source>
        <dbReference type="SAM" id="MobiDB-lite"/>
    </source>
</evidence>
<dbReference type="Gene3D" id="3.40.50.300">
    <property type="entry name" value="P-loop containing nucleotide triphosphate hydrolases"/>
    <property type="match status" value="1"/>
</dbReference>
<dbReference type="Pfam" id="PF00685">
    <property type="entry name" value="Sulfotransfer_1"/>
    <property type="match status" value="1"/>
</dbReference>
<keyword evidence="2 4" id="KW-1015">Disulfide bond</keyword>